<dbReference type="GO" id="GO:0016020">
    <property type="term" value="C:membrane"/>
    <property type="evidence" value="ECO:0007669"/>
    <property type="project" value="UniProtKB-SubCell"/>
</dbReference>
<evidence type="ECO:0000259" key="6">
    <source>
        <dbReference type="Pfam" id="PF06925"/>
    </source>
</evidence>
<evidence type="ECO:0000259" key="5">
    <source>
        <dbReference type="Pfam" id="PF04101"/>
    </source>
</evidence>
<keyword evidence="3" id="KW-0328">Glycosyltransferase</keyword>
<dbReference type="OrthoDB" id="9810950at2"/>
<dbReference type="InterPro" id="IPR050519">
    <property type="entry name" value="Glycosyltransf_28_UgtP"/>
</dbReference>
<gene>
    <name evidence="7" type="ORF">FHX44_115983</name>
</gene>
<comment type="similarity">
    <text evidence="2">Belongs to the glycosyltransferase 28 family.</text>
</comment>
<keyword evidence="4 7" id="KW-0808">Transferase</keyword>
<accession>A0A561SYV5</accession>
<evidence type="ECO:0000256" key="4">
    <source>
        <dbReference type="ARBA" id="ARBA00022679"/>
    </source>
</evidence>
<dbReference type="PANTHER" id="PTHR43025:SF3">
    <property type="entry name" value="MONOGALACTOSYLDIACYLGLYCEROL SYNTHASE 1, CHLOROPLASTIC"/>
    <property type="match status" value="1"/>
</dbReference>
<dbReference type="GO" id="GO:0009247">
    <property type="term" value="P:glycolipid biosynthetic process"/>
    <property type="evidence" value="ECO:0007669"/>
    <property type="project" value="InterPro"/>
</dbReference>
<dbReference type="Proteomes" id="UP000321261">
    <property type="component" value="Unassembled WGS sequence"/>
</dbReference>
<dbReference type="AlphaFoldDB" id="A0A561SYV5"/>
<dbReference type="Pfam" id="PF04101">
    <property type="entry name" value="Glyco_tran_28_C"/>
    <property type="match status" value="1"/>
</dbReference>
<proteinExistence type="inferred from homology"/>
<dbReference type="InterPro" id="IPR009695">
    <property type="entry name" value="Diacylglyc_glucosyltr_N"/>
</dbReference>
<protein>
    <submittedName>
        <fullName evidence="7">UDP-N-acetylglucosamine:LPS N-acetylglucosamine transferase</fullName>
    </submittedName>
</protein>
<evidence type="ECO:0000256" key="3">
    <source>
        <dbReference type="ARBA" id="ARBA00022676"/>
    </source>
</evidence>
<dbReference type="InterPro" id="IPR007235">
    <property type="entry name" value="Glyco_trans_28_C"/>
</dbReference>
<dbReference type="SUPFAM" id="SSF53756">
    <property type="entry name" value="UDP-Glycosyltransferase/glycogen phosphorylase"/>
    <property type="match status" value="1"/>
</dbReference>
<comment type="subcellular location">
    <subcellularLocation>
        <location evidence="1">Membrane</location>
    </subcellularLocation>
</comment>
<dbReference type="Pfam" id="PF06925">
    <property type="entry name" value="MGDG_synth"/>
    <property type="match status" value="1"/>
</dbReference>
<dbReference type="RefSeq" id="WP_147258790.1">
    <property type="nucleotide sequence ID" value="NZ_VIWU01000001.1"/>
</dbReference>
<dbReference type="PANTHER" id="PTHR43025">
    <property type="entry name" value="MONOGALACTOSYLDIACYLGLYCEROL SYNTHASE"/>
    <property type="match status" value="1"/>
</dbReference>
<name>A0A561SYV5_9PSEU</name>
<dbReference type="GO" id="GO:0016758">
    <property type="term" value="F:hexosyltransferase activity"/>
    <property type="evidence" value="ECO:0007669"/>
    <property type="project" value="InterPro"/>
</dbReference>
<comment type="caution">
    <text evidence="7">The sequence shown here is derived from an EMBL/GenBank/DDBJ whole genome shotgun (WGS) entry which is preliminary data.</text>
</comment>
<sequence>MQRVLFVYSTAGGGHQSVAKALLDATRREYPALLLAEEDFFRRVSLLRPLPTVYGWLTRNAVWLYDAIFRFLNRALPAARVVQILKAVTADAARRIVEEHQPDLIVITAPAVAHVFDHIRTVVDRPYYLAVVVTDLSSSLHRLWVCPGIDATIACDVAVLERLLSYGLNSPFEVLPFPVHSDFTRSEAYAARNASRVVADRPVILVTMGQACAGPTLAVVSALAEDDRKANIVVVTGRNRSLARRLRRRHGANLVIVGATNEMPRLMAMSDVIVTKGGSSTIMEAVAVGLPIIVASEVGIQESGIGRKVEVSGWGMYESDPAKAALAALDLACDSYAMRCRRVGRESDPLKIVRCLAGFLATGT</sequence>
<evidence type="ECO:0000256" key="1">
    <source>
        <dbReference type="ARBA" id="ARBA00004370"/>
    </source>
</evidence>
<evidence type="ECO:0000313" key="8">
    <source>
        <dbReference type="Proteomes" id="UP000321261"/>
    </source>
</evidence>
<reference evidence="7 8" key="1">
    <citation type="submission" date="2019-06" db="EMBL/GenBank/DDBJ databases">
        <title>Sequencing the genomes of 1000 actinobacteria strains.</title>
        <authorList>
            <person name="Klenk H.-P."/>
        </authorList>
    </citation>
    <scope>NUCLEOTIDE SEQUENCE [LARGE SCALE GENOMIC DNA]</scope>
    <source>
        <strain evidence="7 8">DSM 45671</strain>
    </source>
</reference>
<feature type="domain" description="Diacylglycerol glucosyltransferase N-terminal" evidence="6">
    <location>
        <begin position="15"/>
        <end position="169"/>
    </location>
</feature>
<feature type="domain" description="Glycosyl transferase family 28 C-terminal" evidence="5">
    <location>
        <begin position="222"/>
        <end position="294"/>
    </location>
</feature>
<dbReference type="Gene3D" id="3.40.50.2000">
    <property type="entry name" value="Glycogen Phosphorylase B"/>
    <property type="match status" value="1"/>
</dbReference>
<dbReference type="EMBL" id="VIWU01000001">
    <property type="protein sequence ID" value="TWF80046.1"/>
    <property type="molecule type" value="Genomic_DNA"/>
</dbReference>
<keyword evidence="8" id="KW-1185">Reference proteome</keyword>
<evidence type="ECO:0000256" key="2">
    <source>
        <dbReference type="ARBA" id="ARBA00006962"/>
    </source>
</evidence>
<evidence type="ECO:0000313" key="7">
    <source>
        <dbReference type="EMBL" id="TWF80046.1"/>
    </source>
</evidence>
<organism evidence="7 8">
    <name type="scientific">Pseudonocardia hierapolitana</name>
    <dbReference type="NCBI Taxonomy" id="1128676"/>
    <lineage>
        <taxon>Bacteria</taxon>
        <taxon>Bacillati</taxon>
        <taxon>Actinomycetota</taxon>
        <taxon>Actinomycetes</taxon>
        <taxon>Pseudonocardiales</taxon>
        <taxon>Pseudonocardiaceae</taxon>
        <taxon>Pseudonocardia</taxon>
    </lineage>
</organism>